<sequence>MNYTYLLRCADDSLYCGWTNHLEQRIKMHNSGKGAKYTKSRRPVALAYFEAWNTKEEAMKREAAIKKMTKNKKEALAAELRIIISPAKKMQVRTDYLPWKNMPVFLDRTQVLKEKLQSYSEQELKKLFSANDSITHENYLRYRDMDLTRNLTPAALSYVGIQYQYMAPHLFSEEQWRYLGRHLRILSGFYGILRADDAVVPYRLEMQARLAAGGAGDLYGYWKDAIYRELYRPDGESGRRCKVLNLASKEYSKAVEPWLKPGDEFVTCIFGTLTDGKVKVKATEAKMARGEMVRFLAEQNAMGFETVKQFDRLGFSYMPELSDESRYVFIVNDKKIDVSYTKNKQGHVN</sequence>
<dbReference type="InterPro" id="IPR005583">
    <property type="entry name" value="YaaA"/>
</dbReference>
<dbReference type="Pfam" id="PF01541">
    <property type="entry name" value="GIY-YIG"/>
    <property type="match status" value="1"/>
</dbReference>
<dbReference type="AlphaFoldDB" id="A0A6N3DU65"/>
<dbReference type="RefSeq" id="WP_156684582.1">
    <property type="nucleotide sequence ID" value="NZ_CACRUA010000022.1"/>
</dbReference>
<evidence type="ECO:0000313" key="3">
    <source>
        <dbReference type="EMBL" id="VYU31274.1"/>
    </source>
</evidence>
<dbReference type="SUPFAM" id="SSF82771">
    <property type="entry name" value="GIY-YIG endonuclease"/>
    <property type="match status" value="1"/>
</dbReference>
<dbReference type="Pfam" id="PF03883">
    <property type="entry name" value="H2O2_YaaD"/>
    <property type="match status" value="1"/>
</dbReference>
<dbReference type="GO" id="GO:0033194">
    <property type="term" value="P:response to hydroperoxide"/>
    <property type="evidence" value="ECO:0007669"/>
    <property type="project" value="TreeGrafter"/>
</dbReference>
<dbReference type="EMBL" id="CACRUA010000022">
    <property type="protein sequence ID" value="VYU31274.1"/>
    <property type="molecule type" value="Genomic_DNA"/>
</dbReference>
<protein>
    <recommendedName>
        <fullName evidence="1">UPF0246 protein CSLFYP84_01861</fullName>
    </recommendedName>
</protein>
<feature type="domain" description="GIY-YIG" evidence="2">
    <location>
        <begin position="1"/>
        <end position="75"/>
    </location>
</feature>
<dbReference type="PANTHER" id="PTHR30283">
    <property type="entry name" value="PEROXIDE STRESS RESPONSE PROTEIN YAAA"/>
    <property type="match status" value="1"/>
</dbReference>
<accession>A0A6N3DU65</accession>
<proteinExistence type="inferred from homology"/>
<dbReference type="CDD" id="cd10456">
    <property type="entry name" value="GIY-YIG_UPF0213"/>
    <property type="match status" value="1"/>
</dbReference>
<name>A0A6N3DU65_CLOSY</name>
<dbReference type="NCBIfam" id="NF002543">
    <property type="entry name" value="PRK02101.1-4"/>
    <property type="match status" value="1"/>
</dbReference>
<evidence type="ECO:0000259" key="2">
    <source>
        <dbReference type="PROSITE" id="PS50164"/>
    </source>
</evidence>
<dbReference type="PROSITE" id="PS50164">
    <property type="entry name" value="GIY_YIG"/>
    <property type="match status" value="1"/>
</dbReference>
<comment type="similarity">
    <text evidence="1">Belongs to the UPF0246 family.</text>
</comment>
<evidence type="ECO:0000256" key="1">
    <source>
        <dbReference type="HAMAP-Rule" id="MF_00652"/>
    </source>
</evidence>
<organism evidence="3">
    <name type="scientific">Clostridium symbiosum</name>
    <name type="common">Bacteroides symbiosus</name>
    <dbReference type="NCBI Taxonomy" id="1512"/>
    <lineage>
        <taxon>Bacteria</taxon>
        <taxon>Bacillati</taxon>
        <taxon>Bacillota</taxon>
        <taxon>Clostridia</taxon>
        <taxon>Lachnospirales</taxon>
        <taxon>Lachnospiraceae</taxon>
        <taxon>Otoolea</taxon>
    </lineage>
</organism>
<dbReference type="Gene3D" id="3.40.1440.10">
    <property type="entry name" value="GIY-YIG endonuclease"/>
    <property type="match status" value="1"/>
</dbReference>
<dbReference type="InterPro" id="IPR000305">
    <property type="entry name" value="GIY-YIG_endonuc"/>
</dbReference>
<dbReference type="InterPro" id="IPR035901">
    <property type="entry name" value="GIY-YIG_endonuc_sf"/>
</dbReference>
<dbReference type="GO" id="GO:0005829">
    <property type="term" value="C:cytosol"/>
    <property type="evidence" value="ECO:0007669"/>
    <property type="project" value="TreeGrafter"/>
</dbReference>
<dbReference type="PANTHER" id="PTHR30283:SF4">
    <property type="entry name" value="PEROXIDE STRESS RESISTANCE PROTEIN YAAA"/>
    <property type="match status" value="1"/>
</dbReference>
<reference evidence="3" key="1">
    <citation type="submission" date="2019-11" db="EMBL/GenBank/DDBJ databases">
        <authorList>
            <person name="Feng L."/>
        </authorList>
    </citation>
    <scope>NUCLEOTIDE SEQUENCE</scope>
    <source>
        <strain evidence="3">CsymbiosumLFYP84</strain>
    </source>
</reference>
<gene>
    <name evidence="3" type="ORF">CSLFYP84_01861</name>
</gene>
<dbReference type="HAMAP" id="MF_00652">
    <property type="entry name" value="UPF0246"/>
    <property type="match status" value="1"/>
</dbReference>